<gene>
    <name evidence="3" type="ORF">FHS59_003892</name>
</gene>
<keyword evidence="4" id="KW-1185">Reference proteome</keyword>
<evidence type="ECO:0000256" key="2">
    <source>
        <dbReference type="SAM" id="SignalP"/>
    </source>
</evidence>
<dbReference type="AlphaFoldDB" id="A0A841MRH7"/>
<evidence type="ECO:0000313" key="3">
    <source>
        <dbReference type="EMBL" id="MBB6328249.1"/>
    </source>
</evidence>
<comment type="caution">
    <text evidence="3">The sequence shown here is derived from an EMBL/GenBank/DDBJ whole genome shotgun (WGS) entry which is preliminary data.</text>
</comment>
<name>A0A841MRH7_9BACT</name>
<dbReference type="RefSeq" id="WP_184497046.1">
    <property type="nucleotide sequence ID" value="NZ_JACIJO010000003.1"/>
</dbReference>
<feature type="region of interest" description="Disordered" evidence="1">
    <location>
        <begin position="198"/>
        <end position="224"/>
    </location>
</feature>
<proteinExistence type="predicted"/>
<dbReference type="Gene3D" id="3.40.50.10610">
    <property type="entry name" value="ABC-type transport auxiliary lipoprotein component"/>
    <property type="match status" value="1"/>
</dbReference>
<evidence type="ECO:0000256" key="1">
    <source>
        <dbReference type="SAM" id="MobiDB-lite"/>
    </source>
</evidence>
<keyword evidence="2" id="KW-0732">Signal</keyword>
<organism evidence="3 4">
    <name type="scientific">Algoriphagus iocasae</name>
    <dbReference type="NCBI Taxonomy" id="1836499"/>
    <lineage>
        <taxon>Bacteria</taxon>
        <taxon>Pseudomonadati</taxon>
        <taxon>Bacteroidota</taxon>
        <taxon>Cytophagia</taxon>
        <taxon>Cytophagales</taxon>
        <taxon>Cyclobacteriaceae</taxon>
        <taxon>Algoriphagus</taxon>
    </lineage>
</organism>
<accession>A0A841MRH7</accession>
<sequence length="286" mass="31080">MKSITLIFAMLFLLASNAYSQAKQDVLTLNSGERKEGKVTGITDTSVKFRYPGEEFDYEIKKTDLSQIEFASGRIEKFSAGDSMTGGMPTSNPGSSPDRHNKLAVLPFAFISNDPGMQSGSMGTLTQSTTANFVKGEYGTLTLQDPMTTNAILAKNNIKPDNLAAYTPDELAKLLGVEFIIYGTVNITNKGTSTYGSAGTTFNEKQTSTYDSNKSSEKTKGGAYTSSVSSTTIEYDTTVDLRMFNDRGDNLYSQSRHVFGTASDAYKGGVEYMIKRTPFGSKYGKK</sequence>
<feature type="signal peptide" evidence="2">
    <location>
        <begin position="1"/>
        <end position="20"/>
    </location>
</feature>
<reference evidence="3 4" key="1">
    <citation type="submission" date="2020-08" db="EMBL/GenBank/DDBJ databases">
        <title>Genomic Encyclopedia of Type Strains, Phase IV (KMG-IV): sequencing the most valuable type-strain genomes for metagenomic binning, comparative biology and taxonomic classification.</title>
        <authorList>
            <person name="Goeker M."/>
        </authorList>
    </citation>
    <scope>NUCLEOTIDE SEQUENCE [LARGE SCALE GENOMIC DNA]</scope>
    <source>
        <strain evidence="3 4">DSM 102044</strain>
    </source>
</reference>
<evidence type="ECO:0000313" key="4">
    <source>
        <dbReference type="Proteomes" id="UP000588604"/>
    </source>
</evidence>
<protein>
    <submittedName>
        <fullName evidence="3">TolB-like protein</fullName>
    </submittedName>
</protein>
<feature type="compositionally biased region" description="Polar residues" evidence="1">
    <location>
        <begin position="198"/>
        <end position="213"/>
    </location>
</feature>
<dbReference type="EMBL" id="JACIJO010000003">
    <property type="protein sequence ID" value="MBB6328249.1"/>
    <property type="molecule type" value="Genomic_DNA"/>
</dbReference>
<dbReference type="Proteomes" id="UP000588604">
    <property type="component" value="Unassembled WGS sequence"/>
</dbReference>
<feature type="chain" id="PRO_5032441124" evidence="2">
    <location>
        <begin position="21"/>
        <end position="286"/>
    </location>
</feature>